<dbReference type="Pfam" id="PF26639">
    <property type="entry name" value="Het-6_barrel"/>
    <property type="match status" value="1"/>
</dbReference>
<evidence type="ECO:0000313" key="1">
    <source>
        <dbReference type="EMBL" id="KAK5140552.1"/>
    </source>
</evidence>
<dbReference type="Proteomes" id="UP001308179">
    <property type="component" value="Unassembled WGS sequence"/>
</dbReference>
<dbReference type="InterPro" id="IPR052895">
    <property type="entry name" value="HetReg/Transcr_Mod"/>
</dbReference>
<accession>A0ABR0KY88</accession>
<organism evidence="1 2">
    <name type="scientific">Rachicladosporium monterosium</name>
    <dbReference type="NCBI Taxonomy" id="1507873"/>
    <lineage>
        <taxon>Eukaryota</taxon>
        <taxon>Fungi</taxon>
        <taxon>Dikarya</taxon>
        <taxon>Ascomycota</taxon>
        <taxon>Pezizomycotina</taxon>
        <taxon>Dothideomycetes</taxon>
        <taxon>Dothideomycetidae</taxon>
        <taxon>Cladosporiales</taxon>
        <taxon>Cladosporiaceae</taxon>
        <taxon>Rachicladosporium</taxon>
    </lineage>
</organism>
<evidence type="ECO:0000313" key="2">
    <source>
        <dbReference type="Proteomes" id="UP001308179"/>
    </source>
</evidence>
<dbReference type="PANTHER" id="PTHR24148:SF64">
    <property type="entry name" value="HETEROKARYON INCOMPATIBILITY DOMAIN-CONTAINING PROTEIN"/>
    <property type="match status" value="1"/>
</dbReference>
<dbReference type="PANTHER" id="PTHR24148">
    <property type="entry name" value="ANKYRIN REPEAT DOMAIN-CONTAINING PROTEIN 39 HOMOLOG-RELATED"/>
    <property type="match status" value="1"/>
</dbReference>
<protein>
    <recommendedName>
        <fullName evidence="3">Heterokaryon incompatibility domain-containing protein</fullName>
    </recommendedName>
</protein>
<proteinExistence type="predicted"/>
<reference evidence="1 2" key="1">
    <citation type="submission" date="2023-08" db="EMBL/GenBank/DDBJ databases">
        <title>Black Yeasts Isolated from many extreme environments.</title>
        <authorList>
            <person name="Coleine C."/>
            <person name="Stajich J.E."/>
            <person name="Selbmann L."/>
        </authorList>
    </citation>
    <scope>NUCLEOTIDE SEQUENCE [LARGE SCALE GENOMIC DNA]</scope>
    <source>
        <strain evidence="1 2">CCFEE 5386</strain>
    </source>
</reference>
<gene>
    <name evidence="1" type="ORF">LTR32_006678</name>
</gene>
<dbReference type="EMBL" id="JAVRRR010000770">
    <property type="protein sequence ID" value="KAK5140552.1"/>
    <property type="molecule type" value="Genomic_DNA"/>
</dbReference>
<sequence length="424" mass="47608">MPWDRLYRLINNPYFTRLWVAQEVPCGRSHEVRYDRWRLSLRHIQDAANVSIVLNSELRATFGVPTIDFSDPSYDNEFTAATLLMAVAANAARTRLVLAPPGRKVSQYSTRKCSNPRDYIYAVVALFTPGVLAERYTVDYSLTVQEVFIRFASHCLRVLKDTTLLSVARSQMCCRDTAFMIVLGRRICRLGVQIGLVPTVSLNSSSLTKKPLRVASSEMRAATLRIQYYTEQFNHYSRKALTRLADMEHMVMKLTTSMAPHAICLDYIDVLLDGGTLGTDEVLRGVLPCAVGDSIANADVRARLGAVWLRAHAKQLFAASSFSRRGTGRRAKSRALPRRLLLLSSSNHSGRRLFTTCDARLGTGPERLEIGDVISVLFVARVPFVLRPQRDEMHHALIGEAHVPGFMRGERLETGKLERDLLLV</sequence>
<keyword evidence="2" id="KW-1185">Reference proteome</keyword>
<evidence type="ECO:0008006" key="3">
    <source>
        <dbReference type="Google" id="ProtNLM"/>
    </source>
</evidence>
<comment type="caution">
    <text evidence="1">The sequence shown here is derived from an EMBL/GenBank/DDBJ whole genome shotgun (WGS) entry which is preliminary data.</text>
</comment>
<name>A0ABR0KY88_9PEZI</name>